<comment type="caution">
    <text evidence="1">The sequence shown here is derived from an EMBL/GenBank/DDBJ whole genome shotgun (WGS) entry which is preliminary data.</text>
</comment>
<evidence type="ECO:0000313" key="1">
    <source>
        <dbReference type="EMBL" id="OWM69148.1"/>
    </source>
</evidence>
<dbReference type="Proteomes" id="UP000197138">
    <property type="component" value="Unassembled WGS sequence"/>
</dbReference>
<dbReference type="PANTHER" id="PTHR31639">
    <property type="entry name" value="F-BOX PROTEIN-LIKE"/>
    <property type="match status" value="1"/>
</dbReference>
<dbReference type="EMBL" id="MTKT01004939">
    <property type="protein sequence ID" value="OWM69148.1"/>
    <property type="molecule type" value="Genomic_DNA"/>
</dbReference>
<reference evidence="2" key="1">
    <citation type="journal article" date="2017" name="Plant J.">
        <title>The pomegranate (Punica granatum L.) genome and the genomics of punicalagin biosynthesis.</title>
        <authorList>
            <person name="Qin G."/>
            <person name="Xu C."/>
            <person name="Ming R."/>
            <person name="Tang H."/>
            <person name="Guyot R."/>
            <person name="Kramer E.M."/>
            <person name="Hu Y."/>
            <person name="Yi X."/>
            <person name="Qi Y."/>
            <person name="Xu X."/>
            <person name="Gao Z."/>
            <person name="Pan H."/>
            <person name="Jian J."/>
            <person name="Tian Y."/>
            <person name="Yue Z."/>
            <person name="Xu Y."/>
        </authorList>
    </citation>
    <scope>NUCLEOTIDE SEQUENCE [LARGE SCALE GENOMIC DNA]</scope>
    <source>
        <strain evidence="2">cv. Dabenzi</strain>
    </source>
</reference>
<gene>
    <name evidence="1" type="ORF">CDL15_Pgr025335</name>
</gene>
<proteinExistence type="predicted"/>
<accession>A0A218W9J5</accession>
<dbReference type="PANTHER" id="PTHR31639:SF100">
    <property type="entry name" value="OS07G0160500 PROTEIN"/>
    <property type="match status" value="1"/>
</dbReference>
<sequence length="232" mass="27249">MKEAARCSILSCRWRYMWLYIPNLDFSVSPETAVYIIDHPRKRCVETRKFIRWVNELLAASRAPILDNFRVDFCLDVRHSREIDSWVQFAVEKRVKHLQISCFSDGSGKHQNYSFPMLQARPLSSIALLKSLCLDYVNAYFCTRFPELSCRERKRERRLQHMQVVEYVGYYGRKGDHQLILHLLWTVVSPEKLVIDLLLPAENCLNSEDMKLQERTMKLGPKLPAGVELVIK</sequence>
<evidence type="ECO:0000313" key="2">
    <source>
        <dbReference type="Proteomes" id="UP000197138"/>
    </source>
</evidence>
<dbReference type="AlphaFoldDB" id="A0A218W9J5"/>
<protein>
    <recommendedName>
        <fullName evidence="3">FBD domain-containing protein</fullName>
    </recommendedName>
</protein>
<evidence type="ECO:0008006" key="3">
    <source>
        <dbReference type="Google" id="ProtNLM"/>
    </source>
</evidence>
<name>A0A218W9J5_PUNGR</name>
<organism evidence="1 2">
    <name type="scientific">Punica granatum</name>
    <name type="common">Pomegranate</name>
    <dbReference type="NCBI Taxonomy" id="22663"/>
    <lineage>
        <taxon>Eukaryota</taxon>
        <taxon>Viridiplantae</taxon>
        <taxon>Streptophyta</taxon>
        <taxon>Embryophyta</taxon>
        <taxon>Tracheophyta</taxon>
        <taxon>Spermatophyta</taxon>
        <taxon>Magnoliopsida</taxon>
        <taxon>eudicotyledons</taxon>
        <taxon>Gunneridae</taxon>
        <taxon>Pentapetalae</taxon>
        <taxon>rosids</taxon>
        <taxon>malvids</taxon>
        <taxon>Myrtales</taxon>
        <taxon>Lythraceae</taxon>
        <taxon>Punica</taxon>
    </lineage>
</organism>